<gene>
    <name evidence="1" type="primary">ORF8443</name>
</gene>
<proteinExistence type="predicted"/>
<name>A0A0B6Y007_9EUPU</name>
<organism evidence="1">
    <name type="scientific">Arion vulgaris</name>
    <dbReference type="NCBI Taxonomy" id="1028688"/>
    <lineage>
        <taxon>Eukaryota</taxon>
        <taxon>Metazoa</taxon>
        <taxon>Spiralia</taxon>
        <taxon>Lophotrochozoa</taxon>
        <taxon>Mollusca</taxon>
        <taxon>Gastropoda</taxon>
        <taxon>Heterobranchia</taxon>
        <taxon>Euthyneura</taxon>
        <taxon>Panpulmonata</taxon>
        <taxon>Eupulmonata</taxon>
        <taxon>Stylommatophora</taxon>
        <taxon>Helicina</taxon>
        <taxon>Arionoidea</taxon>
        <taxon>Arionidae</taxon>
        <taxon>Arion</taxon>
    </lineage>
</organism>
<protein>
    <submittedName>
        <fullName evidence="1">Uncharacterized protein</fullName>
    </submittedName>
</protein>
<sequence length="82" mass="9255">MYMRSVTYLISSQSNKCLTACMSQQSQIVSELDQYMYTLCPLACCPETCDKSNQDEKLFVSSSLVQVLLESVQITLKQCSHT</sequence>
<dbReference type="EMBL" id="HACG01002792">
    <property type="protein sequence ID" value="CEK49657.1"/>
    <property type="molecule type" value="Transcribed_RNA"/>
</dbReference>
<evidence type="ECO:0000313" key="1">
    <source>
        <dbReference type="EMBL" id="CEK49657.1"/>
    </source>
</evidence>
<reference evidence="1" key="1">
    <citation type="submission" date="2014-12" db="EMBL/GenBank/DDBJ databases">
        <title>Insight into the proteome of Arion vulgaris.</title>
        <authorList>
            <person name="Aradska J."/>
            <person name="Bulat T."/>
            <person name="Smidak R."/>
            <person name="Sarate P."/>
            <person name="Gangsoo J."/>
            <person name="Sialana F."/>
            <person name="Bilban M."/>
            <person name="Lubec G."/>
        </authorList>
    </citation>
    <scope>NUCLEOTIDE SEQUENCE</scope>
    <source>
        <tissue evidence="1">Skin</tissue>
    </source>
</reference>
<dbReference type="AlphaFoldDB" id="A0A0B6Y007"/>
<accession>A0A0B6Y007</accession>